<accession>A0A9E2KQZ6</accession>
<evidence type="ECO:0000256" key="4">
    <source>
        <dbReference type="ARBA" id="ARBA00022692"/>
    </source>
</evidence>
<evidence type="ECO:0000313" key="10">
    <source>
        <dbReference type="Proteomes" id="UP000823844"/>
    </source>
</evidence>
<keyword evidence="4 7" id="KW-0812">Transmembrane</keyword>
<evidence type="ECO:0000259" key="8">
    <source>
        <dbReference type="Pfam" id="PF00482"/>
    </source>
</evidence>
<keyword evidence="6 7" id="KW-0472">Membrane</keyword>
<dbReference type="InterPro" id="IPR042094">
    <property type="entry name" value="T2SS_GspF_sf"/>
</dbReference>
<comment type="similarity">
    <text evidence="2">Belongs to the GSP F family.</text>
</comment>
<comment type="caution">
    <text evidence="9">The sequence shown here is derived from an EMBL/GenBank/DDBJ whole genome shotgun (WGS) entry which is preliminary data.</text>
</comment>
<feature type="domain" description="Type II secretion system protein GspF" evidence="8">
    <location>
        <begin position="208"/>
        <end position="326"/>
    </location>
</feature>
<dbReference type="GO" id="GO:0005886">
    <property type="term" value="C:plasma membrane"/>
    <property type="evidence" value="ECO:0007669"/>
    <property type="project" value="UniProtKB-SubCell"/>
</dbReference>
<evidence type="ECO:0000256" key="2">
    <source>
        <dbReference type="ARBA" id="ARBA00005745"/>
    </source>
</evidence>
<dbReference type="Pfam" id="PF00482">
    <property type="entry name" value="T2SSF"/>
    <property type="match status" value="2"/>
</dbReference>
<protein>
    <submittedName>
        <fullName evidence="9">Type II secretion system F family protein</fullName>
    </submittedName>
</protein>
<comment type="subcellular location">
    <subcellularLocation>
        <location evidence="1">Cell membrane</location>
        <topology evidence="1">Multi-pass membrane protein</topology>
    </subcellularLocation>
</comment>
<evidence type="ECO:0000256" key="3">
    <source>
        <dbReference type="ARBA" id="ARBA00022475"/>
    </source>
</evidence>
<dbReference type="Gene3D" id="1.20.81.30">
    <property type="entry name" value="Type II secretion system (T2SS), domain F"/>
    <property type="match status" value="2"/>
</dbReference>
<dbReference type="PANTHER" id="PTHR30012:SF0">
    <property type="entry name" value="TYPE II SECRETION SYSTEM PROTEIN F-RELATED"/>
    <property type="match status" value="1"/>
</dbReference>
<feature type="transmembrane region" description="Helical" evidence="7">
    <location>
        <begin position="152"/>
        <end position="175"/>
    </location>
</feature>
<keyword evidence="3" id="KW-1003">Cell membrane</keyword>
<dbReference type="InterPro" id="IPR018076">
    <property type="entry name" value="T2SS_GspF_dom"/>
</dbReference>
<dbReference type="PANTHER" id="PTHR30012">
    <property type="entry name" value="GENERAL SECRETION PATHWAY PROTEIN"/>
    <property type="match status" value="1"/>
</dbReference>
<organism evidence="9 10">
    <name type="scientific">Candidatus Lactobacillus pullistercoris</name>
    <dbReference type="NCBI Taxonomy" id="2838636"/>
    <lineage>
        <taxon>Bacteria</taxon>
        <taxon>Bacillati</taxon>
        <taxon>Bacillota</taxon>
        <taxon>Bacilli</taxon>
        <taxon>Lactobacillales</taxon>
        <taxon>Lactobacillaceae</taxon>
        <taxon>Lactobacillus</taxon>
    </lineage>
</organism>
<sequence length="334" mass="38556">MTELFNYSKKDRLNRLEQLEFLDYLYHSLNNGFSLSNSIEMMIILWPAKKDLLARLHKQMKNGHSFTHEMIKLGFSQTIVTQVNLALREGELIECLRQLTILSRLKNEQIKKLKLELSYPFILGAMMVVLLIFMQTFVSSQLNSHSDFTGDIILISLLILVIGTIYYFAKLLHLLAKQDYLSLKKLSKSLFIGKTITLYIKYLLIYDIGLLLASGFSLQKMCEYAVKQREGSLQNYLGKKIQRRLNNGDDLQKVIREEHFLPTNLLLLLETGSKRSDLSKRCLLLGRSLFVELTQKIEKLVISVQPVCFILLGLCILGMYLKLLLPMYSMMKGI</sequence>
<feature type="transmembrane region" description="Helical" evidence="7">
    <location>
        <begin position="119"/>
        <end position="140"/>
    </location>
</feature>
<proteinExistence type="inferred from homology"/>
<dbReference type="Proteomes" id="UP000823844">
    <property type="component" value="Unassembled WGS sequence"/>
</dbReference>
<evidence type="ECO:0000256" key="7">
    <source>
        <dbReference type="SAM" id="Phobius"/>
    </source>
</evidence>
<dbReference type="EMBL" id="JAHLFT010000026">
    <property type="protein sequence ID" value="MBU3827940.1"/>
    <property type="molecule type" value="Genomic_DNA"/>
</dbReference>
<evidence type="ECO:0000256" key="6">
    <source>
        <dbReference type="ARBA" id="ARBA00023136"/>
    </source>
</evidence>
<feature type="transmembrane region" description="Helical" evidence="7">
    <location>
        <begin position="196"/>
        <end position="218"/>
    </location>
</feature>
<evidence type="ECO:0000313" key="9">
    <source>
        <dbReference type="EMBL" id="MBU3827940.1"/>
    </source>
</evidence>
<evidence type="ECO:0000256" key="5">
    <source>
        <dbReference type="ARBA" id="ARBA00022989"/>
    </source>
</evidence>
<keyword evidence="5 7" id="KW-1133">Transmembrane helix</keyword>
<reference evidence="9" key="2">
    <citation type="submission" date="2021-04" db="EMBL/GenBank/DDBJ databases">
        <authorList>
            <person name="Gilroy R."/>
        </authorList>
    </citation>
    <scope>NUCLEOTIDE SEQUENCE</scope>
    <source>
        <strain evidence="9">F6-686</strain>
    </source>
</reference>
<feature type="transmembrane region" description="Helical" evidence="7">
    <location>
        <begin position="300"/>
        <end position="325"/>
    </location>
</feature>
<reference evidence="9" key="1">
    <citation type="journal article" date="2021" name="PeerJ">
        <title>Extensive microbial diversity within the chicken gut microbiome revealed by metagenomics and culture.</title>
        <authorList>
            <person name="Gilroy R."/>
            <person name="Ravi A."/>
            <person name="Getino M."/>
            <person name="Pursley I."/>
            <person name="Horton D.L."/>
            <person name="Alikhan N.F."/>
            <person name="Baker D."/>
            <person name="Gharbi K."/>
            <person name="Hall N."/>
            <person name="Watson M."/>
            <person name="Adriaenssens E.M."/>
            <person name="Foster-Nyarko E."/>
            <person name="Jarju S."/>
            <person name="Secka A."/>
            <person name="Antonio M."/>
            <person name="Oren A."/>
            <person name="Chaudhuri R.R."/>
            <person name="La Ragione R."/>
            <person name="Hildebrand F."/>
            <person name="Pallen M.J."/>
        </authorList>
    </citation>
    <scope>NUCLEOTIDE SEQUENCE</scope>
    <source>
        <strain evidence="9">F6-686</strain>
    </source>
</reference>
<evidence type="ECO:0000256" key="1">
    <source>
        <dbReference type="ARBA" id="ARBA00004651"/>
    </source>
</evidence>
<name>A0A9E2KQZ6_9LACO</name>
<gene>
    <name evidence="9" type="ORF">H9806_02115</name>
</gene>
<dbReference type="AlphaFoldDB" id="A0A9E2KQZ6"/>
<feature type="domain" description="Type II secretion system protein GspF" evidence="8">
    <location>
        <begin position="21"/>
        <end position="138"/>
    </location>
</feature>
<dbReference type="InterPro" id="IPR003004">
    <property type="entry name" value="GspF/PilC"/>
</dbReference>